<protein>
    <submittedName>
        <fullName evidence="1">Uncharacterized protein</fullName>
    </submittedName>
</protein>
<dbReference type="EMBL" id="GGFM01008628">
    <property type="protein sequence ID" value="MBW29379.1"/>
    <property type="molecule type" value="Transcribed_RNA"/>
</dbReference>
<evidence type="ECO:0000313" key="1">
    <source>
        <dbReference type="EMBL" id="MBW29379.1"/>
    </source>
</evidence>
<reference evidence="1" key="1">
    <citation type="submission" date="2018-01" db="EMBL/GenBank/DDBJ databases">
        <title>An insight into the sialome of Amazonian anophelines.</title>
        <authorList>
            <person name="Ribeiro J.M."/>
            <person name="Scarpassa V."/>
            <person name="Calvo E."/>
        </authorList>
    </citation>
    <scope>NUCLEOTIDE SEQUENCE</scope>
    <source>
        <tissue evidence="1">Salivary glands</tissue>
    </source>
</reference>
<proteinExistence type="predicted"/>
<name>A0A2M3ZLH4_9DIPT</name>
<accession>A0A2M3ZLH4</accession>
<sequence length="71" mass="7380">MGPNLRRSCCSAAASAAAAAADAVRLSHIAVLRIWPFSVTFCADICGCAPDLRKELGSARNSIHLIGKQPA</sequence>
<dbReference type="AlphaFoldDB" id="A0A2M3ZLH4"/>
<organism evidence="1">
    <name type="scientific">Anopheles braziliensis</name>
    <dbReference type="NCBI Taxonomy" id="58242"/>
    <lineage>
        <taxon>Eukaryota</taxon>
        <taxon>Metazoa</taxon>
        <taxon>Ecdysozoa</taxon>
        <taxon>Arthropoda</taxon>
        <taxon>Hexapoda</taxon>
        <taxon>Insecta</taxon>
        <taxon>Pterygota</taxon>
        <taxon>Neoptera</taxon>
        <taxon>Endopterygota</taxon>
        <taxon>Diptera</taxon>
        <taxon>Nematocera</taxon>
        <taxon>Culicoidea</taxon>
        <taxon>Culicidae</taxon>
        <taxon>Anophelinae</taxon>
        <taxon>Anopheles</taxon>
    </lineage>
</organism>